<sequence>MFNKEKKYFFTKRLLDIALAIILLIIFSPVCLTTAIAIKIDSPQGPILADVPPRVGKKRKRFKIYKFRSMIPNAHQLLREDPKFKKLYEEYKKNSYKLKKDPRITRVGAFIRKHSIDEIPQLINVLRGEMSVIGPRPYYFDELAEQQKKHPQTKKLIKQMLEVKPGITGLWQVSGRSDVDFEKRITLDAQYAQRKNLLDDMIILLKSPWVVISGKGAS</sequence>
<dbReference type="EMBL" id="PEZH01000023">
    <property type="protein sequence ID" value="PIS15175.1"/>
    <property type="molecule type" value="Genomic_DNA"/>
</dbReference>
<name>A0A2H0WRD4_9BACT</name>
<evidence type="ECO:0000256" key="1">
    <source>
        <dbReference type="ARBA" id="ARBA00006464"/>
    </source>
</evidence>
<reference evidence="4" key="1">
    <citation type="submission" date="2017-09" db="EMBL/GenBank/DDBJ databases">
        <title>Depth-based differentiation of microbial function through sediment-hosted aquifers and enrichment of novel symbionts in the deep terrestrial subsurface.</title>
        <authorList>
            <person name="Probst A.J."/>
            <person name="Ladd B."/>
            <person name="Jarett J.K."/>
            <person name="Geller-Mcgrath D.E."/>
            <person name="Sieber C.M.K."/>
            <person name="Emerson J.B."/>
            <person name="Anantharaman K."/>
            <person name="Thomas B.C."/>
            <person name="Malmstrom R."/>
            <person name="Stieglmeier M."/>
            <person name="Klingl A."/>
            <person name="Woyke T."/>
            <person name="Ryan C.M."/>
            <person name="Banfield J.F."/>
        </authorList>
    </citation>
    <scope>NUCLEOTIDE SEQUENCE [LARGE SCALE GENOMIC DNA]</scope>
</reference>
<feature type="domain" description="Bacterial sugar transferase" evidence="2">
    <location>
        <begin position="12"/>
        <end position="212"/>
    </location>
</feature>
<dbReference type="Proteomes" id="UP000231282">
    <property type="component" value="Unassembled WGS sequence"/>
</dbReference>
<accession>A0A2H0WRD4</accession>
<dbReference type="Pfam" id="PF02397">
    <property type="entry name" value="Bac_transf"/>
    <property type="match status" value="1"/>
</dbReference>
<protein>
    <submittedName>
        <fullName evidence="3">Multidrug MFS transporter</fullName>
    </submittedName>
</protein>
<comment type="caution">
    <text evidence="3">The sequence shown here is derived from an EMBL/GenBank/DDBJ whole genome shotgun (WGS) entry which is preliminary data.</text>
</comment>
<dbReference type="PANTHER" id="PTHR30576:SF10">
    <property type="entry name" value="SLL5057 PROTEIN"/>
    <property type="match status" value="1"/>
</dbReference>
<comment type="similarity">
    <text evidence="1">Belongs to the bacterial sugar transferase family.</text>
</comment>
<organism evidence="3 4">
    <name type="scientific">Candidatus Shapirobacteria bacterium CG09_land_8_20_14_0_10_38_17</name>
    <dbReference type="NCBI Taxonomy" id="1974884"/>
    <lineage>
        <taxon>Bacteria</taxon>
        <taxon>Candidatus Shapironibacteriota</taxon>
    </lineage>
</organism>
<dbReference type="GO" id="GO:0016780">
    <property type="term" value="F:phosphotransferase activity, for other substituted phosphate groups"/>
    <property type="evidence" value="ECO:0007669"/>
    <property type="project" value="TreeGrafter"/>
</dbReference>
<dbReference type="PANTHER" id="PTHR30576">
    <property type="entry name" value="COLANIC BIOSYNTHESIS UDP-GLUCOSE LIPID CARRIER TRANSFERASE"/>
    <property type="match status" value="1"/>
</dbReference>
<gene>
    <name evidence="3" type="ORF">COT63_01290</name>
</gene>
<dbReference type="AlphaFoldDB" id="A0A2H0WRD4"/>
<evidence type="ECO:0000313" key="3">
    <source>
        <dbReference type="EMBL" id="PIS15175.1"/>
    </source>
</evidence>
<evidence type="ECO:0000313" key="4">
    <source>
        <dbReference type="Proteomes" id="UP000231282"/>
    </source>
</evidence>
<evidence type="ECO:0000259" key="2">
    <source>
        <dbReference type="Pfam" id="PF02397"/>
    </source>
</evidence>
<proteinExistence type="inferred from homology"/>
<dbReference type="InterPro" id="IPR003362">
    <property type="entry name" value="Bact_transf"/>
</dbReference>